<dbReference type="PANTHER" id="PTHR35848:SF6">
    <property type="entry name" value="CUPIN TYPE-2 DOMAIN-CONTAINING PROTEIN"/>
    <property type="match status" value="1"/>
</dbReference>
<dbReference type="RefSeq" id="WP_262596530.1">
    <property type="nucleotide sequence ID" value="NZ_CP103300.1"/>
</dbReference>
<sequence length="174" mass="19505">MSPVEQDDRHNIPASEGYWQPLPANGYVEIRVSTRQYPQTSGVEQGIQVIAPGGYVREHRHKGQQELILVYEGEGVAEIDGREYPMFSGASFYLTPYKRHQFINTGEGELKFFWVFLPGGLADFFRKVGRPQRAGETAPPAFARPDNINQIEAETVFAHLGHPLNVASYGCPIK</sequence>
<reference evidence="3" key="1">
    <citation type="submission" date="2022-10" db="EMBL/GenBank/DDBJ databases">
        <title>Completed Genome Sequence of two octocoral isolated bacterium, Endozoicomonas euniceicola EF212T and Endozoicomonas gorgoniicola PS125T.</title>
        <authorList>
            <person name="Chiou Y.-J."/>
            <person name="Chen Y.-H."/>
        </authorList>
    </citation>
    <scope>NUCLEOTIDE SEQUENCE</scope>
    <source>
        <strain evidence="3">EF212</strain>
    </source>
</reference>
<protein>
    <submittedName>
        <fullName evidence="3">Cupin domain-containing protein</fullName>
    </submittedName>
</protein>
<dbReference type="Pfam" id="PF07883">
    <property type="entry name" value="Cupin_2"/>
    <property type="match status" value="1"/>
</dbReference>
<dbReference type="PANTHER" id="PTHR35848">
    <property type="entry name" value="OXALATE-BINDING PROTEIN"/>
    <property type="match status" value="1"/>
</dbReference>
<evidence type="ECO:0000259" key="2">
    <source>
        <dbReference type="Pfam" id="PF07883"/>
    </source>
</evidence>
<dbReference type="SUPFAM" id="SSF51182">
    <property type="entry name" value="RmlC-like cupins"/>
    <property type="match status" value="1"/>
</dbReference>
<evidence type="ECO:0000313" key="4">
    <source>
        <dbReference type="Proteomes" id="UP001163255"/>
    </source>
</evidence>
<dbReference type="InterPro" id="IPR011051">
    <property type="entry name" value="RmlC_Cupin_sf"/>
</dbReference>
<name>A0ABY6GRX2_9GAMM</name>
<dbReference type="EMBL" id="CP103300">
    <property type="protein sequence ID" value="UYM14833.1"/>
    <property type="molecule type" value="Genomic_DNA"/>
</dbReference>
<dbReference type="InterPro" id="IPR051610">
    <property type="entry name" value="GPI/OXD"/>
</dbReference>
<keyword evidence="4" id="KW-1185">Reference proteome</keyword>
<dbReference type="InterPro" id="IPR014710">
    <property type="entry name" value="RmlC-like_jellyroll"/>
</dbReference>
<dbReference type="Proteomes" id="UP001163255">
    <property type="component" value="Chromosome"/>
</dbReference>
<organism evidence="3 4">
    <name type="scientific">Endozoicomonas euniceicola</name>
    <dbReference type="NCBI Taxonomy" id="1234143"/>
    <lineage>
        <taxon>Bacteria</taxon>
        <taxon>Pseudomonadati</taxon>
        <taxon>Pseudomonadota</taxon>
        <taxon>Gammaproteobacteria</taxon>
        <taxon>Oceanospirillales</taxon>
        <taxon>Endozoicomonadaceae</taxon>
        <taxon>Endozoicomonas</taxon>
    </lineage>
</organism>
<proteinExistence type="predicted"/>
<dbReference type="Gene3D" id="2.60.120.10">
    <property type="entry name" value="Jelly Rolls"/>
    <property type="match status" value="1"/>
</dbReference>
<feature type="domain" description="Cupin type-2" evidence="2">
    <location>
        <begin position="47"/>
        <end position="116"/>
    </location>
</feature>
<evidence type="ECO:0000256" key="1">
    <source>
        <dbReference type="ARBA" id="ARBA00022723"/>
    </source>
</evidence>
<dbReference type="InterPro" id="IPR013096">
    <property type="entry name" value="Cupin_2"/>
</dbReference>
<evidence type="ECO:0000313" key="3">
    <source>
        <dbReference type="EMBL" id="UYM14833.1"/>
    </source>
</evidence>
<gene>
    <name evidence="3" type="ORF">NX720_18350</name>
</gene>
<keyword evidence="1" id="KW-0479">Metal-binding</keyword>
<accession>A0ABY6GRX2</accession>